<evidence type="ECO:0000256" key="3">
    <source>
        <dbReference type="ARBA" id="ARBA00022692"/>
    </source>
</evidence>
<evidence type="ECO:0000313" key="7">
    <source>
        <dbReference type="EMBL" id="TEB05536.1"/>
    </source>
</evidence>
<gene>
    <name evidence="7" type="ORF">Psch_02577</name>
</gene>
<sequence>MTNDLLIAILATSVMVGTPILFASLGEILTERAGILNLGVEGVMLVGAVSGFAVALFSHNPWLGVTGAMLAGGALALAHAVLCVTLKANQVVSGLALALFGAGLSGYLGKSLVGIPLPVKIAASKVPLLGDIPFLGPVFFQQDGMVYLGYLIAPALWYLLFRTRTGLSVRAVGENPGAADALGISVSLTRYACTIAGGMLAGAGGAYLSLAYAPAWLENMTAGRGWIAIALVIFAAWNPLYALAGAYLFGGIDALSLRLQAMNVTVSPFFLRMLPYLFTLLVLVLVTRKSTRHRFGAPKALGLPYEREER</sequence>
<keyword evidence="3 6" id="KW-0812">Transmembrane</keyword>
<name>A0A4Y7R9T4_9FIRM</name>
<evidence type="ECO:0000256" key="6">
    <source>
        <dbReference type="SAM" id="Phobius"/>
    </source>
</evidence>
<dbReference type="InterPro" id="IPR001851">
    <property type="entry name" value="ABC_transp_permease"/>
</dbReference>
<protein>
    <submittedName>
        <fullName evidence="7">Branched-chain amino acid transport system / permease component</fullName>
    </submittedName>
</protein>
<feature type="transmembrane region" description="Helical" evidence="6">
    <location>
        <begin position="269"/>
        <end position="286"/>
    </location>
</feature>
<evidence type="ECO:0000256" key="1">
    <source>
        <dbReference type="ARBA" id="ARBA00004651"/>
    </source>
</evidence>
<dbReference type="CDD" id="cd06580">
    <property type="entry name" value="TM_PBP1_transp_TpRbsC_like"/>
    <property type="match status" value="1"/>
</dbReference>
<feature type="transmembrane region" description="Helical" evidence="6">
    <location>
        <begin position="6"/>
        <end position="23"/>
    </location>
</feature>
<feature type="transmembrane region" description="Helical" evidence="6">
    <location>
        <begin position="91"/>
        <end position="109"/>
    </location>
</feature>
<dbReference type="Proteomes" id="UP000298324">
    <property type="component" value="Unassembled WGS sequence"/>
</dbReference>
<feature type="transmembrane region" description="Helical" evidence="6">
    <location>
        <begin position="226"/>
        <end position="249"/>
    </location>
</feature>
<evidence type="ECO:0000313" key="8">
    <source>
        <dbReference type="Proteomes" id="UP000298324"/>
    </source>
</evidence>
<comment type="subcellular location">
    <subcellularLocation>
        <location evidence="1">Cell membrane</location>
        <topology evidence="1">Multi-pass membrane protein</topology>
    </subcellularLocation>
</comment>
<feature type="transmembrane region" description="Helical" evidence="6">
    <location>
        <begin position="144"/>
        <end position="161"/>
    </location>
</feature>
<dbReference type="EMBL" id="QFGA01000002">
    <property type="protein sequence ID" value="TEB05536.1"/>
    <property type="molecule type" value="Genomic_DNA"/>
</dbReference>
<organism evidence="7 8">
    <name type="scientific">Pelotomaculum schinkii</name>
    <dbReference type="NCBI Taxonomy" id="78350"/>
    <lineage>
        <taxon>Bacteria</taxon>
        <taxon>Bacillati</taxon>
        <taxon>Bacillota</taxon>
        <taxon>Clostridia</taxon>
        <taxon>Eubacteriales</taxon>
        <taxon>Desulfotomaculaceae</taxon>
        <taxon>Pelotomaculum</taxon>
    </lineage>
</organism>
<dbReference type="GO" id="GO:0022857">
    <property type="term" value="F:transmembrane transporter activity"/>
    <property type="evidence" value="ECO:0007669"/>
    <property type="project" value="InterPro"/>
</dbReference>
<dbReference type="AlphaFoldDB" id="A0A4Y7R9T4"/>
<evidence type="ECO:0000256" key="2">
    <source>
        <dbReference type="ARBA" id="ARBA00022475"/>
    </source>
</evidence>
<comment type="caution">
    <text evidence="7">The sequence shown here is derived from an EMBL/GenBank/DDBJ whole genome shotgun (WGS) entry which is preliminary data.</text>
</comment>
<accession>A0A4Y7R9T4</accession>
<dbReference type="GO" id="GO:0005886">
    <property type="term" value="C:plasma membrane"/>
    <property type="evidence" value="ECO:0007669"/>
    <property type="project" value="UniProtKB-SubCell"/>
</dbReference>
<proteinExistence type="predicted"/>
<keyword evidence="8" id="KW-1185">Reference proteome</keyword>
<dbReference type="PANTHER" id="PTHR43370">
    <property type="entry name" value="SUGAR ABC TRANSPORTER INTEGRAL MEMBRANE PROTEIN-RELATED"/>
    <property type="match status" value="1"/>
</dbReference>
<dbReference type="PANTHER" id="PTHR43370:SF2">
    <property type="entry name" value="ABC TRANSPORTER PERMEASE PROTEIN"/>
    <property type="match status" value="1"/>
</dbReference>
<keyword evidence="5 6" id="KW-0472">Membrane</keyword>
<feature type="transmembrane region" description="Helical" evidence="6">
    <location>
        <begin position="62"/>
        <end position="84"/>
    </location>
</feature>
<evidence type="ECO:0000256" key="4">
    <source>
        <dbReference type="ARBA" id="ARBA00022989"/>
    </source>
</evidence>
<dbReference type="RefSeq" id="WP_190240547.1">
    <property type="nucleotide sequence ID" value="NZ_QFGA01000002.1"/>
</dbReference>
<dbReference type="Pfam" id="PF02653">
    <property type="entry name" value="BPD_transp_2"/>
    <property type="match status" value="1"/>
</dbReference>
<feature type="transmembrane region" description="Helical" evidence="6">
    <location>
        <begin position="35"/>
        <end position="56"/>
    </location>
</feature>
<keyword evidence="2" id="KW-1003">Cell membrane</keyword>
<reference evidence="7 8" key="1">
    <citation type="journal article" date="2018" name="Environ. Microbiol.">
        <title>Novel energy conservation strategies and behaviour of Pelotomaculum schinkii driving syntrophic propionate catabolism.</title>
        <authorList>
            <person name="Hidalgo-Ahumada C.A.P."/>
            <person name="Nobu M.K."/>
            <person name="Narihiro T."/>
            <person name="Tamaki H."/>
            <person name="Liu W.T."/>
            <person name="Kamagata Y."/>
            <person name="Stams A.J.M."/>
            <person name="Imachi H."/>
            <person name="Sousa D.Z."/>
        </authorList>
    </citation>
    <scope>NUCLEOTIDE SEQUENCE [LARGE SCALE GENOMIC DNA]</scope>
    <source>
        <strain evidence="7 8">HH</strain>
    </source>
</reference>
<keyword evidence="4 6" id="KW-1133">Transmembrane helix</keyword>
<evidence type="ECO:0000256" key="5">
    <source>
        <dbReference type="ARBA" id="ARBA00023136"/>
    </source>
</evidence>